<evidence type="ECO:0000313" key="2">
    <source>
        <dbReference type="EMBL" id="NKQ57140.1"/>
    </source>
</evidence>
<protein>
    <submittedName>
        <fullName evidence="2">SHOCT domain-containing protein</fullName>
    </submittedName>
</protein>
<dbReference type="Proteomes" id="UP000715441">
    <property type="component" value="Unassembled WGS sequence"/>
</dbReference>
<dbReference type="EMBL" id="JAAXLS010000031">
    <property type="protein sequence ID" value="NKQ57140.1"/>
    <property type="molecule type" value="Genomic_DNA"/>
</dbReference>
<feature type="domain" description="SHOCT" evidence="1">
    <location>
        <begin position="71"/>
        <end position="98"/>
    </location>
</feature>
<proteinExistence type="predicted"/>
<organism evidence="2 3">
    <name type="scientific">Amycolatopsis acididurans</name>
    <dbReference type="NCBI Taxonomy" id="2724524"/>
    <lineage>
        <taxon>Bacteria</taxon>
        <taxon>Bacillati</taxon>
        <taxon>Actinomycetota</taxon>
        <taxon>Actinomycetes</taxon>
        <taxon>Pseudonocardiales</taxon>
        <taxon>Pseudonocardiaceae</taxon>
        <taxon>Amycolatopsis</taxon>
    </lineage>
</organism>
<comment type="caution">
    <text evidence="2">The sequence shown here is derived from an EMBL/GenBank/DDBJ whole genome shotgun (WGS) entry which is preliminary data.</text>
</comment>
<accession>A0ABX1JEK4</accession>
<reference evidence="2 3" key="1">
    <citation type="submission" date="2020-04" db="EMBL/GenBank/DDBJ databases">
        <title>Novel species.</title>
        <authorList>
            <person name="Teo W.F.A."/>
            <person name="Lipun K."/>
            <person name="Srisuk N."/>
            <person name="Duangmal K."/>
        </authorList>
    </citation>
    <scope>NUCLEOTIDE SEQUENCE [LARGE SCALE GENOMIC DNA]</scope>
    <source>
        <strain evidence="2 3">K13G38</strain>
    </source>
</reference>
<sequence>MRKATKQDRKNGASAFQQVFVLQGGGTELAVCPVNYGTATKIEAWIRNHPSFRGNVPQNAPAAPAPPNIADALTKLVQLHETGALSPEEFDQAKAKLLG</sequence>
<dbReference type="Pfam" id="PF09851">
    <property type="entry name" value="SHOCT"/>
    <property type="match status" value="1"/>
</dbReference>
<name>A0ABX1JEK4_9PSEU</name>
<evidence type="ECO:0000313" key="3">
    <source>
        <dbReference type="Proteomes" id="UP000715441"/>
    </source>
</evidence>
<dbReference type="InterPro" id="IPR018649">
    <property type="entry name" value="SHOCT"/>
</dbReference>
<keyword evidence="3" id="KW-1185">Reference proteome</keyword>
<gene>
    <name evidence="2" type="ORF">HFP15_30145</name>
</gene>
<evidence type="ECO:0000259" key="1">
    <source>
        <dbReference type="Pfam" id="PF09851"/>
    </source>
</evidence>